<evidence type="ECO:0000256" key="2">
    <source>
        <dbReference type="ARBA" id="ARBA00022490"/>
    </source>
</evidence>
<dbReference type="Pfam" id="PF07516">
    <property type="entry name" value="SecA_SW"/>
    <property type="match status" value="1"/>
</dbReference>
<gene>
    <name evidence="7" type="ORF">NB063_20375</name>
</gene>
<keyword evidence="3" id="KW-0479">Metal-binding</keyword>
<feature type="region of interest" description="Disordered" evidence="5">
    <location>
        <begin position="249"/>
        <end position="304"/>
    </location>
</feature>
<proteinExistence type="predicted"/>
<evidence type="ECO:0000259" key="6">
    <source>
        <dbReference type="Pfam" id="PF07516"/>
    </source>
</evidence>
<dbReference type="Gene3D" id="1.10.3060.10">
    <property type="entry name" value="Helical scaffold and wing domains of SecA"/>
    <property type="match status" value="1"/>
</dbReference>
<feature type="compositionally biased region" description="Basic and acidic residues" evidence="5">
    <location>
        <begin position="271"/>
        <end position="289"/>
    </location>
</feature>
<keyword evidence="8" id="KW-1185">Reference proteome</keyword>
<dbReference type="InterPro" id="IPR011116">
    <property type="entry name" value="SecA_Wing/Scaffold"/>
</dbReference>
<name>A0ABT0U839_9BACT</name>
<accession>A0ABT0U839</accession>
<dbReference type="Proteomes" id="UP001202961">
    <property type="component" value="Unassembled WGS sequence"/>
</dbReference>
<evidence type="ECO:0000256" key="4">
    <source>
        <dbReference type="ARBA" id="ARBA00022833"/>
    </source>
</evidence>
<dbReference type="EMBL" id="JAMQBK010000059">
    <property type="protein sequence ID" value="MCM2372977.1"/>
    <property type="molecule type" value="Genomic_DNA"/>
</dbReference>
<dbReference type="InterPro" id="IPR036266">
    <property type="entry name" value="SecA_Wing/Scaffold_sf"/>
</dbReference>
<evidence type="ECO:0000256" key="3">
    <source>
        <dbReference type="ARBA" id="ARBA00022723"/>
    </source>
</evidence>
<organism evidence="7 8">
    <name type="scientific">Aporhodopirellula aestuarii</name>
    <dbReference type="NCBI Taxonomy" id="2950107"/>
    <lineage>
        <taxon>Bacteria</taxon>
        <taxon>Pseudomonadati</taxon>
        <taxon>Planctomycetota</taxon>
        <taxon>Planctomycetia</taxon>
        <taxon>Pirellulales</taxon>
        <taxon>Pirellulaceae</taxon>
        <taxon>Aporhodopirellula</taxon>
    </lineage>
</organism>
<keyword evidence="4" id="KW-0862">Zinc</keyword>
<protein>
    <submittedName>
        <fullName evidence="7">SEC-C metal-binding domain-containing protein</fullName>
    </submittedName>
</protein>
<dbReference type="Gene3D" id="3.10.450.50">
    <property type="match status" value="1"/>
</dbReference>
<dbReference type="PANTHER" id="PTHR30612:SF0">
    <property type="entry name" value="CHLOROPLAST PROTEIN-TRANSPORTING ATPASE"/>
    <property type="match status" value="1"/>
</dbReference>
<evidence type="ECO:0000313" key="7">
    <source>
        <dbReference type="EMBL" id="MCM2372977.1"/>
    </source>
</evidence>
<evidence type="ECO:0000313" key="8">
    <source>
        <dbReference type="Proteomes" id="UP001202961"/>
    </source>
</evidence>
<dbReference type="SUPFAM" id="SSF81886">
    <property type="entry name" value="Helical scaffold and wing domains of SecA"/>
    <property type="match status" value="1"/>
</dbReference>
<evidence type="ECO:0000256" key="5">
    <source>
        <dbReference type="SAM" id="MobiDB-lite"/>
    </source>
</evidence>
<evidence type="ECO:0000256" key="1">
    <source>
        <dbReference type="ARBA" id="ARBA00001947"/>
    </source>
</evidence>
<feature type="domain" description="SecA Wing/Scaffold" evidence="6">
    <location>
        <begin position="108"/>
        <end position="227"/>
    </location>
</feature>
<keyword evidence="2" id="KW-0963">Cytoplasm</keyword>
<reference evidence="7 8" key="1">
    <citation type="journal article" date="2022" name="Syst. Appl. Microbiol.">
        <title>Rhodopirellula aestuarii sp. nov., a novel member of the genus Rhodopirellula isolated from brackish sediments collected in the Tagus River estuary, Portugal.</title>
        <authorList>
            <person name="Vitorino I.R."/>
            <person name="Klimek D."/>
            <person name="Calusinska M."/>
            <person name="Lobo-da-Cunha A."/>
            <person name="Vasconcelos V."/>
            <person name="Lage O.M."/>
        </authorList>
    </citation>
    <scope>NUCLEOTIDE SEQUENCE [LARGE SCALE GENOMIC DNA]</scope>
    <source>
        <strain evidence="7 8">ICT_H3.1</strain>
    </source>
</reference>
<comment type="cofactor">
    <cofactor evidence="1">
        <name>Zn(2+)</name>
        <dbReference type="ChEBI" id="CHEBI:29105"/>
    </cofactor>
</comment>
<dbReference type="InterPro" id="IPR004027">
    <property type="entry name" value="SEC_C_motif"/>
</dbReference>
<dbReference type="Pfam" id="PF02810">
    <property type="entry name" value="SEC-C"/>
    <property type="match status" value="1"/>
</dbReference>
<dbReference type="PANTHER" id="PTHR30612">
    <property type="entry name" value="SECA INNER MEMBRANE COMPONENT OF SEC PROTEIN SECRETION SYSTEM"/>
    <property type="match status" value="1"/>
</dbReference>
<comment type="caution">
    <text evidence="7">The sequence shown here is derived from an EMBL/GenBank/DDBJ whole genome shotgun (WGS) entry which is preliminary data.</text>
</comment>
<dbReference type="InterPro" id="IPR000185">
    <property type="entry name" value="SecA"/>
</dbReference>
<sequence length="312" mass="35126">MLRAEAAYAEKEAEYPVLTGISRYTEKQGTQVSLDREGLIGWVKGRFNTELSLDEIKLNRDELKQQLIQHSKATASASVVAQDEAIAKVAEIFSGADDETTALLASGDSGQLESLVDWLRSDLDHETTVEDLSRMNRAELTLAVQGAVDDRYYPEMRRMERQILLNIVDDSWKNHLLTMDHLRSSVGLKGYAQMDPKVEYKREGMRLFETMWGAIGERVSDLIFRMESFNEEFIRSTWIDARARHDDAHEAGSTARLSGDTAAQRAASSSEGDREEAKPEPIRKEEPRVGRNAPCPCGSGKKYKSCCMRKMV</sequence>